<gene>
    <name evidence="12" type="ORF">BDZ94DRAFT_1169386</name>
</gene>
<dbReference type="PROSITE" id="PS00086">
    <property type="entry name" value="CYTOCHROME_P450"/>
    <property type="match status" value="1"/>
</dbReference>
<keyword evidence="11" id="KW-1133">Transmembrane helix</keyword>
<evidence type="ECO:0000256" key="1">
    <source>
        <dbReference type="ARBA" id="ARBA00001971"/>
    </source>
</evidence>
<dbReference type="EMBL" id="MU150296">
    <property type="protein sequence ID" value="KAF9460622.1"/>
    <property type="molecule type" value="Genomic_DNA"/>
</dbReference>
<keyword evidence="5 9" id="KW-0479">Metal-binding</keyword>
<feature type="transmembrane region" description="Helical" evidence="11">
    <location>
        <begin position="99"/>
        <end position="117"/>
    </location>
</feature>
<evidence type="ECO:0000256" key="3">
    <source>
        <dbReference type="ARBA" id="ARBA00010617"/>
    </source>
</evidence>
<proteinExistence type="inferred from homology"/>
<dbReference type="InterPro" id="IPR017972">
    <property type="entry name" value="Cyt_P450_CS"/>
</dbReference>
<dbReference type="PANTHER" id="PTHR46300:SF5">
    <property type="entry name" value="CYTOCHROME P450"/>
    <property type="match status" value="1"/>
</dbReference>
<dbReference type="InterPro" id="IPR050364">
    <property type="entry name" value="Cytochrome_P450_fung"/>
</dbReference>
<evidence type="ECO:0000256" key="5">
    <source>
        <dbReference type="ARBA" id="ARBA00022723"/>
    </source>
</evidence>
<evidence type="ECO:0000256" key="11">
    <source>
        <dbReference type="SAM" id="Phobius"/>
    </source>
</evidence>
<dbReference type="GO" id="GO:0004497">
    <property type="term" value="F:monooxygenase activity"/>
    <property type="evidence" value="ECO:0007669"/>
    <property type="project" value="UniProtKB-KW"/>
</dbReference>
<keyword evidence="4 9" id="KW-0349">Heme</keyword>
<evidence type="ECO:0000256" key="8">
    <source>
        <dbReference type="ARBA" id="ARBA00023033"/>
    </source>
</evidence>
<reference evidence="12" key="1">
    <citation type="submission" date="2020-11" db="EMBL/GenBank/DDBJ databases">
        <authorList>
            <consortium name="DOE Joint Genome Institute"/>
            <person name="Ahrendt S."/>
            <person name="Riley R."/>
            <person name="Andreopoulos W."/>
            <person name="Labutti K."/>
            <person name="Pangilinan J."/>
            <person name="Ruiz-Duenas F.J."/>
            <person name="Barrasa J.M."/>
            <person name="Sanchez-Garcia M."/>
            <person name="Camarero S."/>
            <person name="Miyauchi S."/>
            <person name="Serrano A."/>
            <person name="Linde D."/>
            <person name="Babiker R."/>
            <person name="Drula E."/>
            <person name="Ayuso-Fernandez I."/>
            <person name="Pacheco R."/>
            <person name="Padilla G."/>
            <person name="Ferreira P."/>
            <person name="Barriuso J."/>
            <person name="Kellner H."/>
            <person name="Castanera R."/>
            <person name="Alfaro M."/>
            <person name="Ramirez L."/>
            <person name="Pisabarro A.G."/>
            <person name="Kuo A."/>
            <person name="Tritt A."/>
            <person name="Lipzen A."/>
            <person name="He G."/>
            <person name="Yan M."/>
            <person name="Ng V."/>
            <person name="Cullen D."/>
            <person name="Martin F."/>
            <person name="Rosso M.-N."/>
            <person name="Henrissat B."/>
            <person name="Hibbett D."/>
            <person name="Martinez A.T."/>
            <person name="Grigoriev I.V."/>
        </authorList>
    </citation>
    <scope>NUCLEOTIDE SEQUENCE</scope>
    <source>
        <strain evidence="12">CBS 247.69</strain>
    </source>
</reference>
<dbReference type="PANTHER" id="PTHR46300">
    <property type="entry name" value="P450, PUTATIVE (EUROFUNG)-RELATED-RELATED"/>
    <property type="match status" value="1"/>
</dbReference>
<evidence type="ECO:0000313" key="12">
    <source>
        <dbReference type="EMBL" id="KAF9460622.1"/>
    </source>
</evidence>
<keyword evidence="13" id="KW-1185">Reference proteome</keyword>
<dbReference type="Gene3D" id="1.10.630.10">
    <property type="entry name" value="Cytochrome P450"/>
    <property type="match status" value="1"/>
</dbReference>
<evidence type="ECO:0000256" key="2">
    <source>
        <dbReference type="ARBA" id="ARBA00005179"/>
    </source>
</evidence>
<evidence type="ECO:0000256" key="4">
    <source>
        <dbReference type="ARBA" id="ARBA00022617"/>
    </source>
</evidence>
<dbReference type="PRINTS" id="PR00385">
    <property type="entry name" value="P450"/>
</dbReference>
<evidence type="ECO:0000256" key="10">
    <source>
        <dbReference type="RuleBase" id="RU000461"/>
    </source>
</evidence>
<comment type="pathway">
    <text evidence="2">Secondary metabolite biosynthesis.</text>
</comment>
<evidence type="ECO:0000313" key="13">
    <source>
        <dbReference type="Proteomes" id="UP000807353"/>
    </source>
</evidence>
<dbReference type="SUPFAM" id="SSF48264">
    <property type="entry name" value="Cytochrome P450"/>
    <property type="match status" value="1"/>
</dbReference>
<dbReference type="PRINTS" id="PR00463">
    <property type="entry name" value="EP450I"/>
</dbReference>
<feature type="binding site" description="axial binding residue" evidence="9">
    <location>
        <position position="434"/>
    </location>
    <ligand>
        <name>heme</name>
        <dbReference type="ChEBI" id="CHEBI:30413"/>
    </ligand>
    <ligandPart>
        <name>Fe</name>
        <dbReference type="ChEBI" id="CHEBI:18248"/>
    </ligandPart>
</feature>
<sequence length="509" mass="57333">MIYLILALVVCTTIYALVQRKFVTHAPLPPGPPGDPIIGHLRLVPSENQESLFYKWGKIYGNVIHLRFLQRDVIVLNSAKAAFDLLDKRSANYSDRPPFPIFQLMGWVATISFIGYGKRFQRHRRMLHPHLTTKKCDGYTTIQTKEARTLLKNLVIDEKRRDDFIRRFATSVILRVTYGQKVTTDDDPFVKITLEAGHAIANGGPPGSTPVDVFPFLKYFPSWFPGCHYAGFARDNRFAIDALINYPFEQVTRRMAEGKGTPSFLTSQLEALHREGADYPNDIDEIKGAAGVMFFGGSDTTWATLSVFFLAMLLHPEYQRRAQAEIDDVIGSGRLPDFSDRTSLPFVECILQETLRWNPVVPLGVAHRSLEDDVYNGMFIPKGSLIIPNTRAMTLDESIYTEPFKFDPSRYLPKPDGNKEPYPNGPFGFGRRICPGRHLALNSLWIAIASILAVFDIEKSIGSDGEEVVPVIGFSSGITCHPLPFETSIKPRNEAARQLIERDVTEDTY</sequence>
<comment type="caution">
    <text evidence="12">The sequence shown here is derived from an EMBL/GenBank/DDBJ whole genome shotgun (WGS) entry which is preliminary data.</text>
</comment>
<keyword evidence="11" id="KW-0472">Membrane</keyword>
<dbReference type="Pfam" id="PF00067">
    <property type="entry name" value="p450"/>
    <property type="match status" value="1"/>
</dbReference>
<dbReference type="OrthoDB" id="2789670at2759"/>
<name>A0A9P5XZJ0_9AGAR</name>
<comment type="cofactor">
    <cofactor evidence="1 9">
        <name>heme</name>
        <dbReference type="ChEBI" id="CHEBI:30413"/>
    </cofactor>
</comment>
<dbReference type="InterPro" id="IPR036396">
    <property type="entry name" value="Cyt_P450_sf"/>
</dbReference>
<evidence type="ECO:0000256" key="6">
    <source>
        <dbReference type="ARBA" id="ARBA00023002"/>
    </source>
</evidence>
<organism evidence="12 13">
    <name type="scientific">Collybia nuda</name>
    <dbReference type="NCBI Taxonomy" id="64659"/>
    <lineage>
        <taxon>Eukaryota</taxon>
        <taxon>Fungi</taxon>
        <taxon>Dikarya</taxon>
        <taxon>Basidiomycota</taxon>
        <taxon>Agaricomycotina</taxon>
        <taxon>Agaricomycetes</taxon>
        <taxon>Agaricomycetidae</taxon>
        <taxon>Agaricales</taxon>
        <taxon>Tricholomatineae</taxon>
        <taxon>Clitocybaceae</taxon>
        <taxon>Collybia</taxon>
    </lineage>
</organism>
<dbReference type="GO" id="GO:0020037">
    <property type="term" value="F:heme binding"/>
    <property type="evidence" value="ECO:0007669"/>
    <property type="project" value="InterPro"/>
</dbReference>
<dbReference type="GO" id="GO:0016705">
    <property type="term" value="F:oxidoreductase activity, acting on paired donors, with incorporation or reduction of molecular oxygen"/>
    <property type="evidence" value="ECO:0007669"/>
    <property type="project" value="InterPro"/>
</dbReference>
<protein>
    <submittedName>
        <fullName evidence="12">Cytochrome P450</fullName>
    </submittedName>
</protein>
<keyword evidence="6 10" id="KW-0560">Oxidoreductase</keyword>
<dbReference type="InterPro" id="IPR001128">
    <property type="entry name" value="Cyt_P450"/>
</dbReference>
<dbReference type="GO" id="GO:0005506">
    <property type="term" value="F:iron ion binding"/>
    <property type="evidence" value="ECO:0007669"/>
    <property type="project" value="InterPro"/>
</dbReference>
<keyword evidence="8 10" id="KW-0503">Monooxygenase</keyword>
<dbReference type="AlphaFoldDB" id="A0A9P5XZJ0"/>
<accession>A0A9P5XZJ0</accession>
<evidence type="ECO:0000256" key="9">
    <source>
        <dbReference type="PIRSR" id="PIRSR602401-1"/>
    </source>
</evidence>
<dbReference type="CDD" id="cd11065">
    <property type="entry name" value="CYP64-like"/>
    <property type="match status" value="1"/>
</dbReference>
<evidence type="ECO:0000256" key="7">
    <source>
        <dbReference type="ARBA" id="ARBA00023004"/>
    </source>
</evidence>
<keyword evidence="11" id="KW-0812">Transmembrane</keyword>
<dbReference type="Proteomes" id="UP000807353">
    <property type="component" value="Unassembled WGS sequence"/>
</dbReference>
<keyword evidence="7 9" id="KW-0408">Iron</keyword>
<comment type="similarity">
    <text evidence="3 10">Belongs to the cytochrome P450 family.</text>
</comment>
<dbReference type="InterPro" id="IPR002401">
    <property type="entry name" value="Cyt_P450_E_grp-I"/>
</dbReference>